<evidence type="ECO:0000256" key="4">
    <source>
        <dbReference type="ARBA" id="ARBA00022989"/>
    </source>
</evidence>
<dbReference type="RefSeq" id="WP_110552360.1">
    <property type="nucleotide sequence ID" value="NZ_JACIBU010000001.1"/>
</dbReference>
<evidence type="ECO:0000256" key="5">
    <source>
        <dbReference type="ARBA" id="ARBA00023136"/>
    </source>
</evidence>
<dbReference type="SUPFAM" id="SSF103473">
    <property type="entry name" value="MFS general substrate transporter"/>
    <property type="match status" value="1"/>
</dbReference>
<dbReference type="Proteomes" id="UP000247602">
    <property type="component" value="Unassembled WGS sequence"/>
</dbReference>
<feature type="transmembrane region" description="Helical" evidence="7">
    <location>
        <begin position="241"/>
        <end position="265"/>
    </location>
</feature>
<feature type="transmembrane region" description="Helical" evidence="7">
    <location>
        <begin position="147"/>
        <end position="173"/>
    </location>
</feature>
<feature type="transmembrane region" description="Helical" evidence="7">
    <location>
        <begin position="84"/>
        <end position="106"/>
    </location>
</feature>
<keyword evidence="10" id="KW-1185">Reference proteome</keyword>
<sequence>MQQAPTTVRHLLVRRDFRRLLLTRLASQFGDGVFQAALAGTVLFNPQQAADPMGVAAGFAVLLLPYSLVGPFAGVWLDRWSRRQVLLVANVVRAVLVAVVAALVLGGVQGTMFYVAGLAVFSVTRFVLSALSAGLPHVTDEPSLVSANALSTTAGAVAAVLGGGVSIGVTGLADSSSGGYAALALGSALPYLAAAWVVSGFSRPYLGPDHLTLAATVSARDVLHGMVAGARHMVQHRPATAVLTVMAAHRLFYGVLTLMTLLLYRNTFTGSTGLFRGGLAGLGEVLAAGATGTLLAAAVTPWAVRRWGKAPWVTGLLVLAGVGQLVLGGLFEPPAVVAAVLTLGFVAQGIKICVDTTLQESVDDDFRGRVFSVYDTLFNVTFVASLLAGALLLPESGVSLALLVAIGGGYLLTAVAFTRWSRRPGHSLESPHAAEPAPAPPPAPQERPRHQVSSSASASSGAKGPRSNRRSLRNRQA</sequence>
<dbReference type="PANTHER" id="PTHR23513">
    <property type="entry name" value="INTEGRAL MEMBRANE EFFLUX PROTEIN-RELATED"/>
    <property type="match status" value="1"/>
</dbReference>
<keyword evidence="2" id="KW-1003">Cell membrane</keyword>
<feature type="transmembrane region" description="Helical" evidence="7">
    <location>
        <begin position="21"/>
        <end position="44"/>
    </location>
</feature>
<dbReference type="PANTHER" id="PTHR23513:SF17">
    <property type="entry name" value="MEMBRANE PROTEIN"/>
    <property type="match status" value="1"/>
</dbReference>
<comment type="caution">
    <text evidence="9">The sequence shown here is derived from an EMBL/GenBank/DDBJ whole genome shotgun (WGS) entry which is preliminary data.</text>
</comment>
<keyword evidence="5 7" id="KW-0472">Membrane</keyword>
<dbReference type="InterPro" id="IPR011701">
    <property type="entry name" value="MFS"/>
</dbReference>
<evidence type="ECO:0000256" key="1">
    <source>
        <dbReference type="ARBA" id="ARBA00004651"/>
    </source>
</evidence>
<reference evidence="8 11" key="2">
    <citation type="submission" date="2020-08" db="EMBL/GenBank/DDBJ databases">
        <title>Sequencing the genomes of 1000 actinobacteria strains.</title>
        <authorList>
            <person name="Klenk H.-P."/>
        </authorList>
    </citation>
    <scope>NUCLEOTIDE SEQUENCE [LARGE SCALE GENOMIC DNA]</scope>
    <source>
        <strain evidence="8 11">DSM 16678</strain>
    </source>
</reference>
<dbReference type="GO" id="GO:0022857">
    <property type="term" value="F:transmembrane transporter activity"/>
    <property type="evidence" value="ECO:0007669"/>
    <property type="project" value="InterPro"/>
</dbReference>
<dbReference type="GO" id="GO:0005886">
    <property type="term" value="C:plasma membrane"/>
    <property type="evidence" value="ECO:0007669"/>
    <property type="project" value="UniProtKB-SubCell"/>
</dbReference>
<feature type="transmembrane region" description="Helical" evidence="7">
    <location>
        <begin position="56"/>
        <end position="77"/>
    </location>
</feature>
<evidence type="ECO:0000256" key="6">
    <source>
        <dbReference type="SAM" id="MobiDB-lite"/>
    </source>
</evidence>
<proteinExistence type="predicted"/>
<evidence type="ECO:0000313" key="11">
    <source>
        <dbReference type="Proteomes" id="UP000580718"/>
    </source>
</evidence>
<dbReference type="OrthoDB" id="3688258at2"/>
<feature type="transmembrane region" description="Helical" evidence="7">
    <location>
        <begin position="112"/>
        <end position="135"/>
    </location>
</feature>
<evidence type="ECO:0000313" key="9">
    <source>
        <dbReference type="EMBL" id="PZA21268.1"/>
    </source>
</evidence>
<feature type="transmembrane region" description="Helical" evidence="7">
    <location>
        <begin position="337"/>
        <end position="358"/>
    </location>
</feature>
<evidence type="ECO:0000256" key="3">
    <source>
        <dbReference type="ARBA" id="ARBA00022692"/>
    </source>
</evidence>
<feature type="compositionally biased region" description="Low complexity" evidence="6">
    <location>
        <begin position="451"/>
        <end position="460"/>
    </location>
</feature>
<evidence type="ECO:0000313" key="8">
    <source>
        <dbReference type="EMBL" id="MBB3677372.1"/>
    </source>
</evidence>
<dbReference type="Proteomes" id="UP000580718">
    <property type="component" value="Unassembled WGS sequence"/>
</dbReference>
<gene>
    <name evidence="9" type="ORF">DMO24_11200</name>
    <name evidence="8" type="ORF">FHX36_003107</name>
</gene>
<feature type="compositionally biased region" description="Basic residues" evidence="6">
    <location>
        <begin position="466"/>
        <end position="477"/>
    </location>
</feature>
<keyword evidence="4 7" id="KW-1133">Transmembrane helix</keyword>
<name>A0A323VP44_9ACTN</name>
<evidence type="ECO:0000256" key="2">
    <source>
        <dbReference type="ARBA" id="ARBA00022475"/>
    </source>
</evidence>
<feature type="transmembrane region" description="Helical" evidence="7">
    <location>
        <begin position="311"/>
        <end position="331"/>
    </location>
</feature>
<feature type="transmembrane region" description="Helical" evidence="7">
    <location>
        <begin position="285"/>
        <end position="304"/>
    </location>
</feature>
<dbReference type="AlphaFoldDB" id="A0A323VP44"/>
<evidence type="ECO:0000313" key="10">
    <source>
        <dbReference type="Proteomes" id="UP000247602"/>
    </source>
</evidence>
<protein>
    <submittedName>
        <fullName evidence="8">MFS family permease</fullName>
    </submittedName>
    <submittedName>
        <fullName evidence="9">MFS transporter</fullName>
    </submittedName>
</protein>
<dbReference type="Gene3D" id="1.20.1250.20">
    <property type="entry name" value="MFS general substrate transporter like domains"/>
    <property type="match status" value="1"/>
</dbReference>
<dbReference type="CDD" id="cd06173">
    <property type="entry name" value="MFS_MefA_like"/>
    <property type="match status" value="1"/>
</dbReference>
<comment type="subcellular location">
    <subcellularLocation>
        <location evidence="1">Cell membrane</location>
        <topology evidence="1">Multi-pass membrane protein</topology>
    </subcellularLocation>
</comment>
<feature type="transmembrane region" description="Helical" evidence="7">
    <location>
        <begin position="179"/>
        <end position="198"/>
    </location>
</feature>
<keyword evidence="3 7" id="KW-0812">Transmembrane</keyword>
<dbReference type="EMBL" id="QKNV01000101">
    <property type="protein sequence ID" value="PZA21268.1"/>
    <property type="molecule type" value="Genomic_DNA"/>
</dbReference>
<reference evidence="9 10" key="1">
    <citation type="submission" date="2018-06" db="EMBL/GenBank/DDBJ databases">
        <title>Draft genome sequence of Modestobacter versicolor CP153-2.</title>
        <authorList>
            <person name="Gundlapally S.R."/>
        </authorList>
    </citation>
    <scope>NUCLEOTIDE SEQUENCE [LARGE SCALE GENOMIC DNA]</scope>
    <source>
        <strain evidence="9 10">CP153-2</strain>
    </source>
</reference>
<evidence type="ECO:0000256" key="7">
    <source>
        <dbReference type="SAM" id="Phobius"/>
    </source>
</evidence>
<feature type="transmembrane region" description="Helical" evidence="7">
    <location>
        <begin position="398"/>
        <end position="417"/>
    </location>
</feature>
<organism evidence="9 10">
    <name type="scientific">Modestobacter versicolor</name>
    <dbReference type="NCBI Taxonomy" id="429133"/>
    <lineage>
        <taxon>Bacteria</taxon>
        <taxon>Bacillati</taxon>
        <taxon>Actinomycetota</taxon>
        <taxon>Actinomycetes</taxon>
        <taxon>Geodermatophilales</taxon>
        <taxon>Geodermatophilaceae</taxon>
        <taxon>Modestobacter</taxon>
    </lineage>
</organism>
<feature type="transmembrane region" description="Helical" evidence="7">
    <location>
        <begin position="370"/>
        <end position="392"/>
    </location>
</feature>
<dbReference type="Pfam" id="PF07690">
    <property type="entry name" value="MFS_1"/>
    <property type="match status" value="1"/>
</dbReference>
<dbReference type="InterPro" id="IPR036259">
    <property type="entry name" value="MFS_trans_sf"/>
</dbReference>
<accession>A0A323VP44</accession>
<feature type="region of interest" description="Disordered" evidence="6">
    <location>
        <begin position="426"/>
        <end position="477"/>
    </location>
</feature>
<dbReference type="EMBL" id="JACIBU010000001">
    <property type="protein sequence ID" value="MBB3677372.1"/>
    <property type="molecule type" value="Genomic_DNA"/>
</dbReference>